<keyword evidence="3 5" id="KW-1133">Transmembrane helix</keyword>
<evidence type="ECO:0000256" key="4">
    <source>
        <dbReference type="ARBA" id="ARBA00023136"/>
    </source>
</evidence>
<feature type="domain" description="ABC transmembrane type-2" evidence="6">
    <location>
        <begin position="16"/>
        <end position="242"/>
    </location>
</feature>
<feature type="transmembrane region" description="Helical" evidence="5">
    <location>
        <begin position="94"/>
        <end position="117"/>
    </location>
</feature>
<keyword evidence="5" id="KW-0813">Transport</keyword>
<comment type="similarity">
    <text evidence="5">Belongs to the ABC-2 integral membrane protein family.</text>
</comment>
<evidence type="ECO:0000256" key="5">
    <source>
        <dbReference type="RuleBase" id="RU361157"/>
    </source>
</evidence>
<dbReference type="EMBL" id="WHNX01000011">
    <property type="protein sequence ID" value="MPW25875.1"/>
    <property type="molecule type" value="Genomic_DNA"/>
</dbReference>
<gene>
    <name evidence="7" type="ORF">GC105_08740</name>
</gene>
<keyword evidence="4 5" id="KW-0472">Membrane</keyword>
<protein>
    <recommendedName>
        <fullName evidence="5">Transport permease protein</fullName>
    </recommendedName>
</protein>
<feature type="transmembrane region" description="Helical" evidence="5">
    <location>
        <begin position="129"/>
        <end position="152"/>
    </location>
</feature>
<feature type="transmembrane region" description="Helical" evidence="5">
    <location>
        <begin position="218"/>
        <end position="239"/>
    </location>
</feature>
<evidence type="ECO:0000313" key="8">
    <source>
        <dbReference type="Proteomes" id="UP000440004"/>
    </source>
</evidence>
<dbReference type="PANTHER" id="PTHR43027:SF2">
    <property type="entry name" value="TRANSPORT PERMEASE PROTEIN"/>
    <property type="match status" value="1"/>
</dbReference>
<dbReference type="InterPro" id="IPR013525">
    <property type="entry name" value="ABC2_TM"/>
</dbReference>
<evidence type="ECO:0000259" key="6">
    <source>
        <dbReference type="PROSITE" id="PS51012"/>
    </source>
</evidence>
<dbReference type="Pfam" id="PF01061">
    <property type="entry name" value="ABC2_membrane"/>
    <property type="match status" value="1"/>
</dbReference>
<dbReference type="InterPro" id="IPR047817">
    <property type="entry name" value="ABC2_TM_bact-type"/>
</dbReference>
<evidence type="ECO:0000313" key="7">
    <source>
        <dbReference type="EMBL" id="MPW25875.1"/>
    </source>
</evidence>
<proteinExistence type="inferred from homology"/>
<feature type="transmembrane region" description="Helical" evidence="5">
    <location>
        <begin position="21"/>
        <end position="40"/>
    </location>
</feature>
<dbReference type="InterPro" id="IPR052902">
    <property type="entry name" value="ABC-2_transporter"/>
</dbReference>
<dbReference type="PROSITE" id="PS51012">
    <property type="entry name" value="ABC_TM2"/>
    <property type="match status" value="1"/>
</dbReference>
<evidence type="ECO:0000256" key="3">
    <source>
        <dbReference type="ARBA" id="ARBA00022989"/>
    </source>
</evidence>
<keyword evidence="8" id="KW-1185">Reference proteome</keyword>
<sequence>MNILFRHLIIQFKIDIRDNGTLMTYYFVPLLFYFVMGAVFSSVNPISRETLAASMTIFSVTMGAVLGMPAPIVRMYESGVLRGFKVYGIPAWAVFFIQGISTGLHLTIVSLVIFFTAPLFYGANIVVNIPAYFVTLTVLLFTMLAIGLLIGVLARSQSVAMMLSQVVFLPTMMLGGIMFPAELLPEPLRILGQLLPATYIMQAFTDSAYNLHTTLSTIPALIITLGIGFIAIICSIIRYKTIARSL</sequence>
<feature type="transmembrane region" description="Helical" evidence="5">
    <location>
        <begin position="159"/>
        <end position="179"/>
    </location>
</feature>
<dbReference type="PANTHER" id="PTHR43027">
    <property type="entry name" value="DOXORUBICIN RESISTANCE ABC TRANSPORTER PERMEASE PROTEIN DRRC-RELATED"/>
    <property type="match status" value="1"/>
</dbReference>
<dbReference type="GO" id="GO:0140359">
    <property type="term" value="F:ABC-type transporter activity"/>
    <property type="evidence" value="ECO:0007669"/>
    <property type="project" value="InterPro"/>
</dbReference>
<evidence type="ECO:0000256" key="1">
    <source>
        <dbReference type="ARBA" id="ARBA00004141"/>
    </source>
</evidence>
<dbReference type="RefSeq" id="WP_152803770.1">
    <property type="nucleotide sequence ID" value="NZ_WHNX01000011.1"/>
</dbReference>
<dbReference type="Proteomes" id="UP000440004">
    <property type="component" value="Unassembled WGS sequence"/>
</dbReference>
<keyword evidence="5" id="KW-1003">Cell membrane</keyword>
<reference evidence="7 8" key="1">
    <citation type="submission" date="2019-10" db="EMBL/GenBank/DDBJ databases">
        <title>Alkalibaculum tamaniensis sp.nov., a new alkaliphilic acetogen, isolated on methoxylated aromatics from a mud volcano.</title>
        <authorList>
            <person name="Khomyakova M.A."/>
            <person name="Merkel A.Y."/>
            <person name="Bonch-Osmolovskaya E.A."/>
            <person name="Slobodkin A.I."/>
        </authorList>
    </citation>
    <scope>NUCLEOTIDE SEQUENCE [LARGE SCALE GENOMIC DNA]</scope>
    <source>
        <strain evidence="7 8">M08DMB</strain>
    </source>
</reference>
<dbReference type="GO" id="GO:0005886">
    <property type="term" value="C:plasma membrane"/>
    <property type="evidence" value="ECO:0007669"/>
    <property type="project" value="UniProtKB-SubCell"/>
</dbReference>
<comment type="subcellular location">
    <subcellularLocation>
        <location evidence="5">Cell membrane</location>
        <topology evidence="5">Multi-pass membrane protein</topology>
    </subcellularLocation>
    <subcellularLocation>
        <location evidence="1">Membrane</location>
        <topology evidence="1">Multi-pass membrane protein</topology>
    </subcellularLocation>
</comment>
<dbReference type="AlphaFoldDB" id="A0A6A7K941"/>
<accession>A0A6A7K941</accession>
<evidence type="ECO:0000256" key="2">
    <source>
        <dbReference type="ARBA" id="ARBA00022692"/>
    </source>
</evidence>
<keyword evidence="2 5" id="KW-0812">Transmembrane</keyword>
<name>A0A6A7K941_9FIRM</name>
<feature type="transmembrane region" description="Helical" evidence="5">
    <location>
        <begin position="52"/>
        <end position="73"/>
    </location>
</feature>
<organism evidence="7 8">
    <name type="scientific">Alkalibaculum sporogenes</name>
    <dbReference type="NCBI Taxonomy" id="2655001"/>
    <lineage>
        <taxon>Bacteria</taxon>
        <taxon>Bacillati</taxon>
        <taxon>Bacillota</taxon>
        <taxon>Clostridia</taxon>
        <taxon>Eubacteriales</taxon>
        <taxon>Eubacteriaceae</taxon>
        <taxon>Alkalibaculum</taxon>
    </lineage>
</organism>
<comment type="caution">
    <text evidence="7">The sequence shown here is derived from an EMBL/GenBank/DDBJ whole genome shotgun (WGS) entry which is preliminary data.</text>
</comment>